<proteinExistence type="predicted"/>
<dbReference type="Proteomes" id="UP001163046">
    <property type="component" value="Unassembled WGS sequence"/>
</dbReference>
<protein>
    <submittedName>
        <fullName evidence="2">Uncharacterized protein</fullName>
    </submittedName>
</protein>
<gene>
    <name evidence="2" type="ORF">OS493_035235</name>
</gene>
<dbReference type="EMBL" id="MU825925">
    <property type="protein sequence ID" value="KAJ7382394.1"/>
    <property type="molecule type" value="Genomic_DNA"/>
</dbReference>
<keyword evidence="3" id="KW-1185">Reference proteome</keyword>
<evidence type="ECO:0000313" key="2">
    <source>
        <dbReference type="EMBL" id="KAJ7382394.1"/>
    </source>
</evidence>
<reference evidence="2" key="1">
    <citation type="submission" date="2023-01" db="EMBL/GenBank/DDBJ databases">
        <title>Genome assembly of the deep-sea coral Lophelia pertusa.</title>
        <authorList>
            <person name="Herrera S."/>
            <person name="Cordes E."/>
        </authorList>
    </citation>
    <scope>NUCLEOTIDE SEQUENCE</scope>
    <source>
        <strain evidence="2">USNM1676648</strain>
        <tissue evidence="2">Polyp</tissue>
    </source>
</reference>
<dbReference type="AlphaFoldDB" id="A0A9X0D2G2"/>
<evidence type="ECO:0000313" key="3">
    <source>
        <dbReference type="Proteomes" id="UP001163046"/>
    </source>
</evidence>
<accession>A0A9X0D2G2</accession>
<evidence type="ECO:0000256" key="1">
    <source>
        <dbReference type="SAM" id="MobiDB-lite"/>
    </source>
</evidence>
<comment type="caution">
    <text evidence="2">The sequence shown here is derived from an EMBL/GenBank/DDBJ whole genome shotgun (WGS) entry which is preliminary data.</text>
</comment>
<sequence length="156" mass="17773">MTTRDPKTNKQNQQAWHKRVQTGTCGDIKVIKVRDKVRSLFGTGTDNKSLQLPTEEETVDQKMQRLTQDEDSKSSVSLFTKSSRRGGAFSDEQTNTLVTLFEDLVKTTSIIERASVMQRLSENLVAKAVLGGFKPLQICDKIRTERKRFRKLPNKK</sequence>
<name>A0A9X0D2G2_9CNID</name>
<organism evidence="2 3">
    <name type="scientific">Desmophyllum pertusum</name>
    <dbReference type="NCBI Taxonomy" id="174260"/>
    <lineage>
        <taxon>Eukaryota</taxon>
        <taxon>Metazoa</taxon>
        <taxon>Cnidaria</taxon>
        <taxon>Anthozoa</taxon>
        <taxon>Hexacorallia</taxon>
        <taxon>Scleractinia</taxon>
        <taxon>Caryophylliina</taxon>
        <taxon>Caryophylliidae</taxon>
        <taxon>Desmophyllum</taxon>
    </lineage>
</organism>
<feature type="region of interest" description="Disordered" evidence="1">
    <location>
        <begin position="65"/>
        <end position="87"/>
    </location>
</feature>